<dbReference type="CDD" id="cd16027">
    <property type="entry name" value="SGSH"/>
    <property type="match status" value="1"/>
</dbReference>
<protein>
    <recommendedName>
        <fullName evidence="5">Sulfatase N-terminal domain-containing protein</fullName>
    </recommendedName>
</protein>
<gene>
    <name evidence="6" type="ORF">PEDI_46440</name>
</gene>
<dbReference type="GO" id="GO:0004065">
    <property type="term" value="F:arylsulfatase activity"/>
    <property type="evidence" value="ECO:0007669"/>
    <property type="project" value="TreeGrafter"/>
</dbReference>
<dbReference type="Proteomes" id="UP001310022">
    <property type="component" value="Unassembled WGS sequence"/>
</dbReference>
<dbReference type="InterPro" id="IPR024607">
    <property type="entry name" value="Sulfatase_CS"/>
</dbReference>
<dbReference type="PROSITE" id="PS00523">
    <property type="entry name" value="SULFATASE_1"/>
    <property type="match status" value="1"/>
</dbReference>
<evidence type="ECO:0000256" key="4">
    <source>
        <dbReference type="ARBA" id="ARBA00022837"/>
    </source>
</evidence>
<comment type="similarity">
    <text evidence="1">Belongs to the sulfatase family.</text>
</comment>
<evidence type="ECO:0000256" key="2">
    <source>
        <dbReference type="ARBA" id="ARBA00022723"/>
    </source>
</evidence>
<keyword evidence="3" id="KW-0378">Hydrolase</keyword>
<evidence type="ECO:0000313" key="6">
    <source>
        <dbReference type="EMBL" id="GJM64092.1"/>
    </source>
</evidence>
<dbReference type="PANTHER" id="PTHR42693:SF53">
    <property type="entry name" value="ENDO-4-O-SULFATASE"/>
    <property type="match status" value="1"/>
</dbReference>
<organism evidence="6 7">
    <name type="scientific">Persicobacter diffluens</name>
    <dbReference type="NCBI Taxonomy" id="981"/>
    <lineage>
        <taxon>Bacteria</taxon>
        <taxon>Pseudomonadati</taxon>
        <taxon>Bacteroidota</taxon>
        <taxon>Cytophagia</taxon>
        <taxon>Cytophagales</taxon>
        <taxon>Persicobacteraceae</taxon>
        <taxon>Persicobacter</taxon>
    </lineage>
</organism>
<dbReference type="GO" id="GO:0046872">
    <property type="term" value="F:metal ion binding"/>
    <property type="evidence" value="ECO:0007669"/>
    <property type="project" value="UniProtKB-KW"/>
</dbReference>
<keyword evidence="7" id="KW-1185">Reference proteome</keyword>
<keyword evidence="4" id="KW-0106">Calcium</keyword>
<dbReference type="InterPro" id="IPR017850">
    <property type="entry name" value="Alkaline_phosphatase_core_sf"/>
</dbReference>
<accession>A0AAN5AMS2</accession>
<dbReference type="EMBL" id="BQKE01000004">
    <property type="protein sequence ID" value="GJM64092.1"/>
    <property type="molecule type" value="Genomic_DNA"/>
</dbReference>
<evidence type="ECO:0000259" key="5">
    <source>
        <dbReference type="Pfam" id="PF00884"/>
    </source>
</evidence>
<dbReference type="InterPro" id="IPR000917">
    <property type="entry name" value="Sulfatase_N"/>
</dbReference>
<dbReference type="AlphaFoldDB" id="A0AAN5AMS2"/>
<evidence type="ECO:0000256" key="1">
    <source>
        <dbReference type="ARBA" id="ARBA00008779"/>
    </source>
</evidence>
<dbReference type="Pfam" id="PF00884">
    <property type="entry name" value="Sulfatase"/>
    <property type="match status" value="1"/>
</dbReference>
<dbReference type="Gene3D" id="3.40.720.10">
    <property type="entry name" value="Alkaline Phosphatase, subunit A"/>
    <property type="match status" value="1"/>
</dbReference>
<reference evidence="6 7" key="1">
    <citation type="submission" date="2021-12" db="EMBL/GenBank/DDBJ databases">
        <title>Genome sequencing of bacteria with rrn-lacking chromosome and rrn-plasmid.</title>
        <authorList>
            <person name="Anda M."/>
            <person name="Iwasaki W."/>
        </authorList>
    </citation>
    <scope>NUCLEOTIDE SEQUENCE [LARGE SCALE GENOMIC DNA]</scope>
    <source>
        <strain evidence="6 7">NBRC 15940</strain>
    </source>
</reference>
<dbReference type="SUPFAM" id="SSF53649">
    <property type="entry name" value="Alkaline phosphatase-like"/>
    <property type="match status" value="1"/>
</dbReference>
<dbReference type="InterPro" id="IPR050738">
    <property type="entry name" value="Sulfatase"/>
</dbReference>
<keyword evidence="2" id="KW-0479">Metal-binding</keyword>
<feature type="domain" description="Sulfatase N-terminal" evidence="5">
    <location>
        <begin position="25"/>
        <end position="299"/>
    </location>
</feature>
<dbReference type="PANTHER" id="PTHR42693">
    <property type="entry name" value="ARYLSULFATASE FAMILY MEMBER"/>
    <property type="match status" value="1"/>
</dbReference>
<evidence type="ECO:0000256" key="3">
    <source>
        <dbReference type="ARBA" id="ARBA00022801"/>
    </source>
</evidence>
<evidence type="ECO:0000313" key="7">
    <source>
        <dbReference type="Proteomes" id="UP001310022"/>
    </source>
</evidence>
<proteinExistence type="inferred from homology"/>
<comment type="caution">
    <text evidence="6">The sequence shown here is derived from an EMBL/GenBank/DDBJ whole genome shotgun (WGS) entry which is preliminary data.</text>
</comment>
<name>A0AAN5AMS2_9BACT</name>
<sequence>MHTNKLILFILFLFPQLVFSQENKPNILWITCEDISCNVGAYGDSIAITPNIDHLASEGIRFDNACSVAGVCSPSRAAIITGVYPTKIGAHNMRVNWFTPEGIDPYEVVAPDDIHCFTEYLRKEGYFCTNNYKTDYQFKAPFTAWDENGKQAHWRHRQEGQPFFSVFNIMTTHESMLWKNADHELIIPAEKVRVPAYFPDTKTVRNDIARNYANIFEMDQEVGKLLAQLEADGLMDNTIIFFYSDHGGPLPRQKREINNGGLQVPFIVRYPDQHGAGTTNDDLVSFLDLAPTVLDIAGIAPKKYMDGRIFLGQNKEEEPTYLFAARDRMDKQYDRSRAVRDKQFVYIKNYYPEKQWYMDVAYRKNIPMMREMLEMKEAGTLNDIQMQWFNPTKPAEQLFDFTEDPDEVHNLIDDPKYQAVADRMRKALDRWEQENVDLGATPEPEIYQEMWPNRERPSSGTVRWVYKEGKGFEIEHSKQGVSLGYQEIGAERWQIFTKAITFDQLGHYRAKGIHIGCEESPTTPSLKGDPLMTKNVKKLQVILEGQVISGKNPFKSLFIFSDKGQLLGQSNDKKFTFDAGENERITLAFVDEQELLIQDVSLNGNKKNQKNKFFNEPLRGK</sequence>